<gene>
    <name evidence="2" type="ORF">PAXRUDRAFT_15483</name>
</gene>
<dbReference type="InterPro" id="IPR046521">
    <property type="entry name" value="DUF6698"/>
</dbReference>
<reference evidence="2 3" key="1">
    <citation type="submission" date="2014-04" db="EMBL/GenBank/DDBJ databases">
        <authorList>
            <consortium name="DOE Joint Genome Institute"/>
            <person name="Kuo A."/>
            <person name="Kohler A."/>
            <person name="Jargeat P."/>
            <person name="Nagy L.G."/>
            <person name="Floudas D."/>
            <person name="Copeland A."/>
            <person name="Barry K.W."/>
            <person name="Cichocki N."/>
            <person name="Veneault-Fourrey C."/>
            <person name="LaButti K."/>
            <person name="Lindquist E.A."/>
            <person name="Lipzen A."/>
            <person name="Lundell T."/>
            <person name="Morin E."/>
            <person name="Murat C."/>
            <person name="Sun H."/>
            <person name="Tunlid A."/>
            <person name="Henrissat B."/>
            <person name="Grigoriev I.V."/>
            <person name="Hibbett D.S."/>
            <person name="Martin F."/>
            <person name="Nordberg H.P."/>
            <person name="Cantor M.N."/>
            <person name="Hua S.X."/>
        </authorList>
    </citation>
    <scope>NUCLEOTIDE SEQUENCE [LARGE SCALE GENOMIC DNA]</scope>
    <source>
        <strain evidence="2 3">Ve08.2h10</strain>
    </source>
</reference>
<dbReference type="InParanoid" id="A0A0D0DAN4"/>
<accession>A0A0D0DAN4</accession>
<dbReference type="Proteomes" id="UP000054538">
    <property type="component" value="Unassembled WGS sequence"/>
</dbReference>
<feature type="region of interest" description="Disordered" evidence="1">
    <location>
        <begin position="470"/>
        <end position="510"/>
    </location>
</feature>
<name>A0A0D0DAN4_9AGAM</name>
<dbReference type="HOGENOM" id="CLU_041044_0_0_1"/>
<proteinExistence type="predicted"/>
<keyword evidence="3" id="KW-1185">Reference proteome</keyword>
<evidence type="ECO:0000256" key="1">
    <source>
        <dbReference type="SAM" id="MobiDB-lite"/>
    </source>
</evidence>
<evidence type="ECO:0000313" key="2">
    <source>
        <dbReference type="EMBL" id="KIK80996.1"/>
    </source>
</evidence>
<protein>
    <submittedName>
        <fullName evidence="2">Uncharacterized protein</fullName>
    </submittedName>
</protein>
<feature type="compositionally biased region" description="Basic and acidic residues" evidence="1">
    <location>
        <begin position="45"/>
        <end position="55"/>
    </location>
</feature>
<sequence>MAPLPRVASDSEYDSSTSSKIEILPPSKPSKPSSMTPVVGSGATQEKKPKQSKLEVVDTAKSPYADFVHRARWIPRAIDLFTPLATIMQLGLLLEQEEEATEDEDESAKAARRKILSNVNEDMRAIHTRSFQAILELAPELRELMSKKSKREAFNTIIAEMQKGINAARTEDMSGLKKEIGKYAAPNPSVKLLDPPVFGDSKASRCQMGFNHPDLAALLCPVKDLAQFLIDPVKGRKDLQNGIIKVRSKGFPAFIYEGEIPGITYDRNDRHVGFGHGYLLEQVARHIFTSPSSALGGGFKAKGTRPSNAQIHGMKIFSAENFAYAAVQARFSISSKESWDELDGKFSYEEFYYRCIMTIYDFSAEEQDTSIFGNARGRESVLSRDDDSDDSSDDDMAFMKAQHEAKRVAKATIPTPLAETPLPSKDLVPPEPKTPDVVLAKRPPAEAFPMRAESPLSEVEELATLIVQPLPKPKIKVKGKGKAKEAAADDLDTSDPPSISKKRKTCHSKG</sequence>
<feature type="region of interest" description="Disordered" evidence="1">
    <location>
        <begin position="1"/>
        <end position="55"/>
    </location>
</feature>
<dbReference type="Pfam" id="PF20414">
    <property type="entry name" value="DUF6698"/>
    <property type="match status" value="1"/>
</dbReference>
<dbReference type="EMBL" id="KN825886">
    <property type="protein sequence ID" value="KIK80996.1"/>
    <property type="molecule type" value="Genomic_DNA"/>
</dbReference>
<evidence type="ECO:0000313" key="3">
    <source>
        <dbReference type="Proteomes" id="UP000054538"/>
    </source>
</evidence>
<dbReference type="STRING" id="930991.A0A0D0DAN4"/>
<reference evidence="3" key="2">
    <citation type="submission" date="2015-01" db="EMBL/GenBank/DDBJ databases">
        <title>Evolutionary Origins and Diversification of the Mycorrhizal Mutualists.</title>
        <authorList>
            <consortium name="DOE Joint Genome Institute"/>
            <consortium name="Mycorrhizal Genomics Consortium"/>
            <person name="Kohler A."/>
            <person name="Kuo A."/>
            <person name="Nagy L.G."/>
            <person name="Floudas D."/>
            <person name="Copeland A."/>
            <person name="Barry K.W."/>
            <person name="Cichocki N."/>
            <person name="Veneault-Fourrey C."/>
            <person name="LaButti K."/>
            <person name="Lindquist E.A."/>
            <person name="Lipzen A."/>
            <person name="Lundell T."/>
            <person name="Morin E."/>
            <person name="Murat C."/>
            <person name="Riley R."/>
            <person name="Ohm R."/>
            <person name="Sun H."/>
            <person name="Tunlid A."/>
            <person name="Henrissat B."/>
            <person name="Grigoriev I.V."/>
            <person name="Hibbett D.S."/>
            <person name="Martin F."/>
        </authorList>
    </citation>
    <scope>NUCLEOTIDE SEQUENCE [LARGE SCALE GENOMIC DNA]</scope>
    <source>
        <strain evidence="3">Ve08.2h10</strain>
    </source>
</reference>
<dbReference type="OrthoDB" id="3220614at2759"/>
<dbReference type="AlphaFoldDB" id="A0A0D0DAN4"/>
<organism evidence="2 3">
    <name type="scientific">Paxillus rubicundulus Ve08.2h10</name>
    <dbReference type="NCBI Taxonomy" id="930991"/>
    <lineage>
        <taxon>Eukaryota</taxon>
        <taxon>Fungi</taxon>
        <taxon>Dikarya</taxon>
        <taxon>Basidiomycota</taxon>
        <taxon>Agaricomycotina</taxon>
        <taxon>Agaricomycetes</taxon>
        <taxon>Agaricomycetidae</taxon>
        <taxon>Boletales</taxon>
        <taxon>Paxilineae</taxon>
        <taxon>Paxillaceae</taxon>
        <taxon>Paxillus</taxon>
    </lineage>
</organism>
<feature type="compositionally biased region" description="Basic residues" evidence="1">
    <location>
        <begin position="500"/>
        <end position="510"/>
    </location>
</feature>